<reference evidence="2 3" key="1">
    <citation type="submission" date="2024-07" db="EMBL/GenBank/DDBJ databases">
        <title>Section-level genome sequencing and comparative genomics of Aspergillus sections Usti and Cavernicolus.</title>
        <authorList>
            <consortium name="Lawrence Berkeley National Laboratory"/>
            <person name="Nybo J.L."/>
            <person name="Vesth T.C."/>
            <person name="Theobald S."/>
            <person name="Frisvad J.C."/>
            <person name="Larsen T.O."/>
            <person name="Kjaerboelling I."/>
            <person name="Rothschild-Mancinelli K."/>
            <person name="Lyhne E.K."/>
            <person name="Kogle M.E."/>
            <person name="Barry K."/>
            <person name="Clum A."/>
            <person name="Na H."/>
            <person name="Ledsgaard L."/>
            <person name="Lin J."/>
            <person name="Lipzen A."/>
            <person name="Kuo A."/>
            <person name="Riley R."/>
            <person name="Mondo S."/>
            <person name="Labutti K."/>
            <person name="Haridas S."/>
            <person name="Pangalinan J."/>
            <person name="Salamov A.A."/>
            <person name="Simmons B.A."/>
            <person name="Magnuson J.K."/>
            <person name="Chen J."/>
            <person name="Drula E."/>
            <person name="Henrissat B."/>
            <person name="Wiebenga A."/>
            <person name="Lubbers R.J."/>
            <person name="Gomes A.C."/>
            <person name="Makela M.R."/>
            <person name="Stajich J."/>
            <person name="Grigoriev I.V."/>
            <person name="Mortensen U.H."/>
            <person name="De Vries R.P."/>
            <person name="Baker S.E."/>
            <person name="Andersen M.R."/>
        </authorList>
    </citation>
    <scope>NUCLEOTIDE SEQUENCE [LARGE SCALE GENOMIC DNA]</scope>
    <source>
        <strain evidence="2 3">CBS 588.65</strain>
    </source>
</reference>
<keyword evidence="2" id="KW-0378">Hydrolase</keyword>
<dbReference type="Pfam" id="PF13472">
    <property type="entry name" value="Lipase_GDSL_2"/>
    <property type="match status" value="1"/>
</dbReference>
<evidence type="ECO:0000313" key="3">
    <source>
        <dbReference type="Proteomes" id="UP001610334"/>
    </source>
</evidence>
<organism evidence="2 3">
    <name type="scientific">Aspergillus granulosus</name>
    <dbReference type="NCBI Taxonomy" id="176169"/>
    <lineage>
        <taxon>Eukaryota</taxon>
        <taxon>Fungi</taxon>
        <taxon>Dikarya</taxon>
        <taxon>Ascomycota</taxon>
        <taxon>Pezizomycotina</taxon>
        <taxon>Eurotiomycetes</taxon>
        <taxon>Eurotiomycetidae</taxon>
        <taxon>Eurotiales</taxon>
        <taxon>Aspergillaceae</taxon>
        <taxon>Aspergillus</taxon>
        <taxon>Aspergillus subgen. Nidulantes</taxon>
    </lineage>
</organism>
<dbReference type="Proteomes" id="UP001610334">
    <property type="component" value="Unassembled WGS sequence"/>
</dbReference>
<evidence type="ECO:0000259" key="1">
    <source>
        <dbReference type="Pfam" id="PF13472"/>
    </source>
</evidence>
<dbReference type="GO" id="GO:0016787">
    <property type="term" value="F:hydrolase activity"/>
    <property type="evidence" value="ECO:0007669"/>
    <property type="project" value="UniProtKB-KW"/>
</dbReference>
<proteinExistence type="predicted"/>
<dbReference type="SUPFAM" id="SSF52266">
    <property type="entry name" value="SGNH hydrolase"/>
    <property type="match status" value="1"/>
</dbReference>
<evidence type="ECO:0000313" key="2">
    <source>
        <dbReference type="EMBL" id="KAL2812300.1"/>
    </source>
</evidence>
<dbReference type="PANTHER" id="PTHR14209:SF19">
    <property type="entry name" value="ISOAMYL ACETATE-HYDROLYZING ESTERASE 1 HOMOLOG"/>
    <property type="match status" value="1"/>
</dbReference>
<protein>
    <submittedName>
        <fullName evidence="2">SGNH hydrolase-type esterase domain-containing protein</fullName>
    </submittedName>
</protein>
<dbReference type="PANTHER" id="PTHR14209">
    <property type="entry name" value="ISOAMYL ACETATE-HYDROLYZING ESTERASE 1"/>
    <property type="match status" value="1"/>
</dbReference>
<dbReference type="Gene3D" id="3.40.50.1110">
    <property type="entry name" value="SGNH hydrolase"/>
    <property type="match status" value="1"/>
</dbReference>
<dbReference type="InterPro" id="IPR045136">
    <property type="entry name" value="Iah1-like"/>
</dbReference>
<accession>A0ABR4HA10</accession>
<comment type="caution">
    <text evidence="2">The sequence shown here is derived from an EMBL/GenBank/DDBJ whole genome shotgun (WGS) entry which is preliminary data.</text>
</comment>
<feature type="domain" description="SGNH hydrolase-type esterase" evidence="1">
    <location>
        <begin position="10"/>
        <end position="208"/>
    </location>
</feature>
<dbReference type="InterPro" id="IPR013830">
    <property type="entry name" value="SGNH_hydro"/>
</dbReference>
<name>A0ABR4HA10_9EURO</name>
<dbReference type="CDD" id="cd01838">
    <property type="entry name" value="Isoamyl_acetate_hydrolase_like"/>
    <property type="match status" value="1"/>
</dbReference>
<dbReference type="InterPro" id="IPR036514">
    <property type="entry name" value="SGNH_hydro_sf"/>
</dbReference>
<dbReference type="EMBL" id="JBFXLT010000049">
    <property type="protein sequence ID" value="KAL2812300.1"/>
    <property type="molecule type" value="Genomic_DNA"/>
</dbReference>
<keyword evidence="3" id="KW-1185">Reference proteome</keyword>
<sequence length="254" mass="28513">MALSFDKIILFGDSITQGAYDPECGFAFGAGMQNAYARKMDVIQRGFSGYNSDHAAAIIPYLFEQETNVKLMIVFFGTNDSIVPESKNHVPIPRFKENIRKIVVSAQKAGAKVVIIGPGPFDHHGFVAIMEEGWVCDRTTLRARMYCDAAVELGCELGVPVVPLWGLIMADLGWKEGDDVYGLAEVPDEGRFRRYFYDGLHFLGKAYRIMFEQAMKAIRESYPELDPDNIQDKLPLCDEHMTLDSLREALARTQ</sequence>
<gene>
    <name evidence="2" type="ORF">BJX63DRAFT_397062</name>
</gene>